<reference evidence="1" key="1">
    <citation type="submission" date="2013-11" db="EMBL/GenBank/DDBJ databases">
        <title>Microbial diversity, functional groups and degradation webs in Northern and Southern Mediterranean and Red Sea marine crude oil polluted sites.</title>
        <authorList>
            <person name="Daffonchio D."/>
            <person name="Mapelli F."/>
            <person name="Ferrer M."/>
            <person name="Richter M."/>
            <person name="Cherif A."/>
            <person name="Malkawi H.I."/>
            <person name="Yakimov M.M."/>
            <person name="Abdel-Fattah Y.R."/>
            <person name="Blaghen M."/>
            <person name="Golyshin P.N."/>
            <person name="Kalogerakis N."/>
            <person name="Boon N."/>
            <person name="Magagnini M."/>
            <person name="Fava F."/>
        </authorList>
    </citation>
    <scope>NUCLEOTIDE SEQUENCE</scope>
</reference>
<organism evidence="1">
    <name type="scientific">marine sediment metagenome</name>
    <dbReference type="NCBI Taxonomy" id="412755"/>
    <lineage>
        <taxon>unclassified sequences</taxon>
        <taxon>metagenomes</taxon>
        <taxon>ecological metagenomes</taxon>
    </lineage>
</organism>
<dbReference type="EMBL" id="AYSL01000132">
    <property type="protein sequence ID" value="KTF08136.1"/>
    <property type="molecule type" value="Genomic_DNA"/>
</dbReference>
<name>A0A1B6NXH6_9ZZZZ</name>
<sequence>MGWSINRSYLRTKNTTKYGIGIVSRATAVFSTVWRNDYFLLLFLYGTSI</sequence>
<gene>
    <name evidence="1" type="ORF">MGSAQ_000367</name>
</gene>
<proteinExistence type="predicted"/>
<protein>
    <submittedName>
        <fullName evidence="1">Uncharacterized protein</fullName>
    </submittedName>
</protein>
<evidence type="ECO:0000313" key="1">
    <source>
        <dbReference type="EMBL" id="KTF08136.1"/>
    </source>
</evidence>
<comment type="caution">
    <text evidence="1">The sequence shown here is derived from an EMBL/GenBank/DDBJ whole genome shotgun (WGS) entry which is preliminary data.</text>
</comment>
<accession>A0A1B6NXH6</accession>
<dbReference type="AlphaFoldDB" id="A0A1B6NXH6"/>